<organism evidence="4">
    <name type="scientific">Mesocestoides corti</name>
    <name type="common">Flatworm</name>
    <dbReference type="NCBI Taxonomy" id="53468"/>
    <lineage>
        <taxon>Eukaryota</taxon>
        <taxon>Metazoa</taxon>
        <taxon>Spiralia</taxon>
        <taxon>Lophotrochozoa</taxon>
        <taxon>Platyhelminthes</taxon>
        <taxon>Cestoda</taxon>
        <taxon>Eucestoda</taxon>
        <taxon>Cyclophyllidea</taxon>
        <taxon>Mesocestoididae</taxon>
        <taxon>Mesocestoides</taxon>
    </lineage>
</organism>
<proteinExistence type="predicted"/>
<evidence type="ECO:0000313" key="2">
    <source>
        <dbReference type="EMBL" id="VDD82089.1"/>
    </source>
</evidence>
<dbReference type="AlphaFoldDB" id="A0A0R3UKH2"/>
<accession>A0A0R3UKH2</accession>
<gene>
    <name evidence="2" type="ORF">MCOS_LOCUS8092</name>
</gene>
<feature type="signal peptide" evidence="1">
    <location>
        <begin position="1"/>
        <end position="19"/>
    </location>
</feature>
<keyword evidence="1" id="KW-0732">Signal</keyword>
<keyword evidence="3" id="KW-1185">Reference proteome</keyword>
<protein>
    <submittedName>
        <fullName evidence="2 4">Uncharacterized protein</fullName>
    </submittedName>
</protein>
<evidence type="ECO:0000256" key="1">
    <source>
        <dbReference type="SAM" id="SignalP"/>
    </source>
</evidence>
<reference evidence="4" key="1">
    <citation type="submission" date="2017-02" db="UniProtKB">
        <authorList>
            <consortium name="WormBaseParasite"/>
        </authorList>
    </citation>
    <scope>IDENTIFICATION</scope>
</reference>
<dbReference type="EMBL" id="UXSR01005451">
    <property type="protein sequence ID" value="VDD82089.1"/>
    <property type="molecule type" value="Genomic_DNA"/>
</dbReference>
<evidence type="ECO:0000313" key="3">
    <source>
        <dbReference type="Proteomes" id="UP000267029"/>
    </source>
</evidence>
<dbReference type="WBParaSite" id="MCOS_0000809101-mRNA-1">
    <property type="protein sequence ID" value="MCOS_0000809101-mRNA-1"/>
    <property type="gene ID" value="MCOS_0000809101"/>
</dbReference>
<evidence type="ECO:0000313" key="4">
    <source>
        <dbReference type="WBParaSite" id="MCOS_0000809101-mRNA-1"/>
    </source>
</evidence>
<dbReference type="Proteomes" id="UP000267029">
    <property type="component" value="Unassembled WGS sequence"/>
</dbReference>
<sequence>MCTFAFLNLLFSTPLDVDQLTLILQVLGYPSEGDREWIVNTKTGQKLGDTNRKTSPDTLVDAVAASGDATTTLRPIHGEKFKVRGAANSSSFSLFSMKNELRQPQRTRYEILSISRKSWTITADKKMRHVRLPNIACLVRTSLREVAFRSSRSGFNQSATVVGDMINQFLQRLPPDNIERRIRSFPSTDLCVPEHHQCSASSRCATTSSCGNVLKSARNMKGGSHNAELRDE</sequence>
<reference evidence="2 3" key="2">
    <citation type="submission" date="2018-10" db="EMBL/GenBank/DDBJ databases">
        <authorList>
            <consortium name="Pathogen Informatics"/>
        </authorList>
    </citation>
    <scope>NUCLEOTIDE SEQUENCE [LARGE SCALE GENOMIC DNA]</scope>
</reference>
<name>A0A0R3UKH2_MESCO</name>
<feature type="chain" id="PRO_5043132298" evidence="1">
    <location>
        <begin position="20"/>
        <end position="232"/>
    </location>
</feature>